<dbReference type="GeneID" id="19010708"/>
<dbReference type="EMBL" id="FO082260">
    <property type="protein sequence ID" value="CCO20810.1"/>
    <property type="molecule type" value="Genomic_DNA"/>
</dbReference>
<proteinExistence type="predicted"/>
<keyword evidence="1" id="KW-0812">Transmembrane</keyword>
<dbReference type="KEGG" id="bpg:Bathy19g00580"/>
<name>K8F7K7_9CHLO</name>
<keyword evidence="1" id="KW-0472">Membrane</keyword>
<reference evidence="2 3" key="1">
    <citation type="submission" date="2011-10" db="EMBL/GenBank/DDBJ databases">
        <authorList>
            <person name="Genoscope - CEA"/>
        </authorList>
    </citation>
    <scope>NUCLEOTIDE SEQUENCE [LARGE SCALE GENOMIC DNA]</scope>
    <source>
        <strain evidence="2 3">RCC 1105</strain>
    </source>
</reference>
<protein>
    <submittedName>
        <fullName evidence="2">Uncharacterized protein</fullName>
    </submittedName>
</protein>
<dbReference type="AlphaFoldDB" id="K8F7K7"/>
<organism evidence="2 3">
    <name type="scientific">Bathycoccus prasinos</name>
    <dbReference type="NCBI Taxonomy" id="41875"/>
    <lineage>
        <taxon>Eukaryota</taxon>
        <taxon>Viridiplantae</taxon>
        <taxon>Chlorophyta</taxon>
        <taxon>Mamiellophyceae</taxon>
        <taxon>Mamiellales</taxon>
        <taxon>Bathycoccaceae</taxon>
        <taxon>Bathycoccus</taxon>
    </lineage>
</organism>
<evidence type="ECO:0000313" key="3">
    <source>
        <dbReference type="Proteomes" id="UP000198341"/>
    </source>
</evidence>
<sequence>MKLGNFIYYTYKYLFCCAFLFCYAFLVFDCLSDTNRRKVEERRFNLNLQTATNTSAHQDVNLSKRCSGYQPSGSCLRGVAGYRCPDHDGKCMRSTHKKSCAFPESGEWSSESQKCKWFRIFWGKNIIIVGDSMMRQTFTALIAVFRDNSIIIDYNLWKCGFYTLHYSTSSTESQRKRLFDTLLLTEILKNDKYLCKNIPQEFPIIDGISILYLPAATYLQQHRVLQHEISRMKLNEEKSIFLFSHQMHELLNIKSFESNIINSLPSKLCIEFESFFARTKFVKENLFIIGTPYQHIPTKLAAKIAMTRDLVMKNWAELFGANYIDHDNIAKKKKIQPLKLNNWHHQCYLKRDRTKQKVLAVFGRANNAKCNDLVNSAILYEITKKIMGREV</sequence>
<gene>
    <name evidence="2" type="ordered locus">Bathy19g00580</name>
</gene>
<accession>K8F7K7</accession>
<evidence type="ECO:0000313" key="2">
    <source>
        <dbReference type="EMBL" id="CCO20810.1"/>
    </source>
</evidence>
<evidence type="ECO:0000256" key="1">
    <source>
        <dbReference type="SAM" id="Phobius"/>
    </source>
</evidence>
<dbReference type="Proteomes" id="UP000198341">
    <property type="component" value="Chromosome 19"/>
</dbReference>
<keyword evidence="3" id="KW-1185">Reference proteome</keyword>
<keyword evidence="1" id="KW-1133">Transmembrane helix</keyword>
<dbReference type="RefSeq" id="XP_007508091.1">
    <property type="nucleotide sequence ID" value="XM_007508029.1"/>
</dbReference>
<feature type="transmembrane region" description="Helical" evidence="1">
    <location>
        <begin position="6"/>
        <end position="28"/>
    </location>
</feature>